<dbReference type="AlphaFoldDB" id="A0AA38LXQ2"/>
<feature type="region of interest" description="Disordered" evidence="1">
    <location>
        <begin position="44"/>
        <end position="113"/>
    </location>
</feature>
<dbReference type="Proteomes" id="UP001164286">
    <property type="component" value="Unassembled WGS sequence"/>
</dbReference>
<reference evidence="2" key="1">
    <citation type="journal article" date="2022" name="G3 (Bethesda)">
        <title>High quality genome of the basidiomycete yeast Dioszegia hungarica PDD-24b-2 isolated from cloud water.</title>
        <authorList>
            <person name="Jarrige D."/>
            <person name="Haridas S."/>
            <person name="Bleykasten-Grosshans C."/>
            <person name="Joly M."/>
            <person name="Nadalig T."/>
            <person name="Sancelme M."/>
            <person name="Vuilleumier S."/>
            <person name="Grigoriev I.V."/>
            <person name="Amato P."/>
            <person name="Bringel F."/>
        </authorList>
    </citation>
    <scope>NUCLEOTIDE SEQUENCE</scope>
    <source>
        <strain evidence="2">PDD-24b-2</strain>
    </source>
</reference>
<comment type="caution">
    <text evidence="2">The sequence shown here is derived from an EMBL/GenBank/DDBJ whole genome shotgun (WGS) entry which is preliminary data.</text>
</comment>
<evidence type="ECO:0000256" key="1">
    <source>
        <dbReference type="SAM" id="MobiDB-lite"/>
    </source>
</evidence>
<evidence type="ECO:0000313" key="2">
    <source>
        <dbReference type="EMBL" id="KAI9639810.1"/>
    </source>
</evidence>
<keyword evidence="3" id="KW-1185">Reference proteome</keyword>
<dbReference type="RefSeq" id="XP_052949587.1">
    <property type="nucleotide sequence ID" value="XM_053090968.1"/>
</dbReference>
<dbReference type="GeneID" id="77730173"/>
<accession>A0AA38LXQ2</accession>
<name>A0AA38LXQ2_9TREE</name>
<evidence type="ECO:0000313" key="3">
    <source>
        <dbReference type="Proteomes" id="UP001164286"/>
    </source>
</evidence>
<organism evidence="2 3">
    <name type="scientific">Dioszegia hungarica</name>
    <dbReference type="NCBI Taxonomy" id="4972"/>
    <lineage>
        <taxon>Eukaryota</taxon>
        <taxon>Fungi</taxon>
        <taxon>Dikarya</taxon>
        <taxon>Basidiomycota</taxon>
        <taxon>Agaricomycotina</taxon>
        <taxon>Tremellomycetes</taxon>
        <taxon>Tremellales</taxon>
        <taxon>Bulleribasidiaceae</taxon>
        <taxon>Dioszegia</taxon>
    </lineage>
</organism>
<gene>
    <name evidence="2" type="ORF">MKK02DRAFT_40137</name>
</gene>
<protein>
    <submittedName>
        <fullName evidence="2">Uncharacterized protein</fullName>
    </submittedName>
</protein>
<sequence>MFEFNSPPSYQCEDPMDTDYWDRLMVDIVDPYLRYLDTLDPGCAGPSEAGNSSETEGGDEARETSSDLDWYCGSEPDPQLETQPTADSPPSPAAPSPNDVSGVNDPMAPDHSMSSALEPFVTAEEIADLRSQVSTTGVHSVLDKWSRARWRVYKTGILKTALRGNIAVPSDASLFEEGQKYRAALITAALDDLRTDDTVSTSAAADIENTLDWPLWQRNWLRDLDPGSEHYQRTLTIAEIIKAIEGMDHPETRTTRQKNDLRRKRTTNVPIVQDAASRDVTTDEVARRCYAVEQTAKRGRDERYRQSWCQETVKVDLEQQSCAEGLNILS</sequence>
<dbReference type="EMBL" id="JAKWFO010000001">
    <property type="protein sequence ID" value="KAI9639810.1"/>
    <property type="molecule type" value="Genomic_DNA"/>
</dbReference>
<proteinExistence type="predicted"/>